<organism evidence="6 7">
    <name type="scientific">Pararobbsia silviterrae</name>
    <dbReference type="NCBI Taxonomy" id="1792498"/>
    <lineage>
        <taxon>Bacteria</taxon>
        <taxon>Pseudomonadati</taxon>
        <taxon>Pseudomonadota</taxon>
        <taxon>Betaproteobacteria</taxon>
        <taxon>Burkholderiales</taxon>
        <taxon>Burkholderiaceae</taxon>
        <taxon>Pararobbsia</taxon>
    </lineage>
</organism>
<comment type="caution">
    <text evidence="6">The sequence shown here is derived from an EMBL/GenBank/DDBJ whole genome shotgun (WGS) entry which is preliminary data.</text>
</comment>
<dbReference type="SUPFAM" id="SSF141488">
    <property type="entry name" value="YdhA-like"/>
    <property type="match status" value="1"/>
</dbReference>
<dbReference type="Pfam" id="PF09864">
    <property type="entry name" value="MliC"/>
    <property type="match status" value="1"/>
</dbReference>
<keyword evidence="2" id="KW-0472">Membrane</keyword>
<dbReference type="InterPro" id="IPR018660">
    <property type="entry name" value="MliC"/>
</dbReference>
<dbReference type="InterPro" id="IPR036328">
    <property type="entry name" value="MliC_sf"/>
</dbReference>
<protein>
    <recommendedName>
        <fullName evidence="5">C-type lysozyme inhibitor domain-containing protein</fullName>
    </recommendedName>
</protein>
<evidence type="ECO:0000313" key="6">
    <source>
        <dbReference type="EMBL" id="RKP56765.1"/>
    </source>
</evidence>
<evidence type="ECO:0000256" key="2">
    <source>
        <dbReference type="ARBA" id="ARBA00023136"/>
    </source>
</evidence>
<dbReference type="EMBL" id="RBZU01000003">
    <property type="protein sequence ID" value="RKP56765.1"/>
    <property type="molecule type" value="Genomic_DNA"/>
</dbReference>
<keyword evidence="4" id="KW-0449">Lipoprotein</keyword>
<feature type="domain" description="C-type lysozyme inhibitor" evidence="5">
    <location>
        <begin position="51"/>
        <end position="117"/>
    </location>
</feature>
<dbReference type="AlphaFoldDB" id="A0A494Y1Y0"/>
<dbReference type="Gene3D" id="2.40.128.200">
    <property type="match status" value="1"/>
</dbReference>
<dbReference type="OrthoDB" id="8550040at2"/>
<keyword evidence="3" id="KW-0564">Palmitate</keyword>
<proteinExistence type="predicted"/>
<evidence type="ECO:0000259" key="5">
    <source>
        <dbReference type="Pfam" id="PF09864"/>
    </source>
</evidence>
<keyword evidence="1" id="KW-0732">Signal</keyword>
<sequence length="132" mass="14103">MRLAATDASAEPSAVVPVPVADVPVAPPPGGKRVSLTFPQLKVVSRSVVTYQCEGGRELGVAYLNTDNQQSFAIIRLDGRHLVFVNVLSGSGARYAADKYIWWTKGNDGNLYDLTQGENGPAVAKDCKAITR</sequence>
<name>A0A494Y1Y0_9BURK</name>
<evidence type="ECO:0000256" key="1">
    <source>
        <dbReference type="ARBA" id="ARBA00022729"/>
    </source>
</evidence>
<evidence type="ECO:0000256" key="3">
    <source>
        <dbReference type="ARBA" id="ARBA00023139"/>
    </source>
</evidence>
<evidence type="ECO:0000313" key="7">
    <source>
        <dbReference type="Proteomes" id="UP000270342"/>
    </source>
</evidence>
<reference evidence="6 7" key="1">
    <citation type="submission" date="2018-10" db="EMBL/GenBank/DDBJ databases">
        <title>Robbsia sp. DHC34, isolated from soil.</title>
        <authorList>
            <person name="Gao Z.-H."/>
            <person name="Qiu L.-H."/>
        </authorList>
    </citation>
    <scope>NUCLEOTIDE SEQUENCE [LARGE SCALE GENOMIC DNA]</scope>
    <source>
        <strain evidence="6 7">DHC34</strain>
    </source>
</reference>
<evidence type="ECO:0000256" key="4">
    <source>
        <dbReference type="ARBA" id="ARBA00023288"/>
    </source>
</evidence>
<keyword evidence="7" id="KW-1185">Reference proteome</keyword>
<gene>
    <name evidence="6" type="ORF">D7S86_08970</name>
</gene>
<accession>A0A494Y1Y0</accession>
<dbReference type="Proteomes" id="UP000270342">
    <property type="component" value="Unassembled WGS sequence"/>
</dbReference>